<dbReference type="Pfam" id="PF13568">
    <property type="entry name" value="OMP_b-brl_2"/>
    <property type="match status" value="1"/>
</dbReference>
<evidence type="ECO:0000313" key="4">
    <source>
        <dbReference type="Proteomes" id="UP000651057"/>
    </source>
</evidence>
<dbReference type="RefSeq" id="WP_201919039.1">
    <property type="nucleotide sequence ID" value="NZ_BAABAX010000005.1"/>
</dbReference>
<evidence type="ECO:0000256" key="1">
    <source>
        <dbReference type="SAM" id="SignalP"/>
    </source>
</evidence>
<keyword evidence="1" id="KW-0732">Signal</keyword>
<feature type="chain" id="PRO_5037942432" evidence="1">
    <location>
        <begin position="20"/>
        <end position="235"/>
    </location>
</feature>
<dbReference type="InterPro" id="IPR025665">
    <property type="entry name" value="Beta-barrel_OMP_2"/>
</dbReference>
<dbReference type="AlphaFoldDB" id="A0A937A2F4"/>
<dbReference type="EMBL" id="JAERQJ010000003">
    <property type="protein sequence ID" value="MBL0683750.1"/>
    <property type="molecule type" value="Genomic_DNA"/>
</dbReference>
<comment type="caution">
    <text evidence="3">The sequence shown here is derived from an EMBL/GenBank/DDBJ whole genome shotgun (WGS) entry which is preliminary data.</text>
</comment>
<protein>
    <submittedName>
        <fullName evidence="3">PorT family protein</fullName>
    </submittedName>
</protein>
<name>A0A937A2F4_9FLAO</name>
<evidence type="ECO:0000313" key="3">
    <source>
        <dbReference type="EMBL" id="MBL0683750.1"/>
    </source>
</evidence>
<organism evidence="3 4">
    <name type="scientific">Aquimarina mytili</name>
    <dbReference type="NCBI Taxonomy" id="874423"/>
    <lineage>
        <taxon>Bacteria</taxon>
        <taxon>Pseudomonadati</taxon>
        <taxon>Bacteroidota</taxon>
        <taxon>Flavobacteriia</taxon>
        <taxon>Flavobacteriales</taxon>
        <taxon>Flavobacteriaceae</taxon>
        <taxon>Aquimarina</taxon>
    </lineage>
</organism>
<feature type="signal peptide" evidence="1">
    <location>
        <begin position="1"/>
        <end position="19"/>
    </location>
</feature>
<gene>
    <name evidence="3" type="ORF">JJQ60_09500</name>
</gene>
<evidence type="ECO:0000259" key="2">
    <source>
        <dbReference type="Pfam" id="PF13568"/>
    </source>
</evidence>
<feature type="domain" description="Outer membrane protein beta-barrel" evidence="2">
    <location>
        <begin position="30"/>
        <end position="210"/>
    </location>
</feature>
<dbReference type="Proteomes" id="UP000651057">
    <property type="component" value="Unassembled WGS sequence"/>
</dbReference>
<sequence length="235" mass="27124">MKKSIVFIFCCLSMFLSFGQENNADIGSEKVLDSLYREDQFYVGVTYNLLLNRPEGISQSGFSGGLHVGFIRDMPINKKRNVAIGIGVGYSLNVYNHNLFIDKEEGTQNTIFNSLEDVDFSTNRFATHIVEAPFEFRWRTSVPETHKFYRIYTGFKLGYLFSFNSNFKDPESRIKQTTINELDRLRMGITFTFGWNTFNFHFYYSLTPLFTDEALLGQETVGLRPAKVGLTFYIL</sequence>
<keyword evidence="4" id="KW-1185">Reference proteome</keyword>
<accession>A0A937A2F4</accession>
<reference evidence="3" key="1">
    <citation type="submission" date="2021-01" db="EMBL/GenBank/DDBJ databases">
        <authorList>
            <person name="Zhong Y.L."/>
        </authorList>
    </citation>
    <scope>NUCLEOTIDE SEQUENCE</scope>
    <source>
        <strain evidence="3">KCTC 23302</strain>
    </source>
</reference>
<proteinExistence type="predicted"/>